<evidence type="ECO:0000313" key="3">
    <source>
        <dbReference type="Proteomes" id="UP001152300"/>
    </source>
</evidence>
<evidence type="ECO:0000256" key="1">
    <source>
        <dbReference type="SAM" id="MobiDB-lite"/>
    </source>
</evidence>
<dbReference type="OrthoDB" id="5445920at2759"/>
<sequence length="368" mass="41252">MFIASQDTLTVAAIWAALPFCIRGDLPQPLPGKDMTLFLTKVLDDVPKQSWETSLAKVSDLRFDMTAMTAARITDEDLFDISDVPQFTDCKDYWSYRWSLKRFFGCFHVNPTQIKLALYKVLCGFSGNAAPFADRFDIKTIARTNFASSASVFLSELDRLFFSLEFLHEKNIEFRRCRPKKGQSAREFLLDFETVVCDMREASNIAGTPMISQIDVIYQLLAVLPSHVRNAVCIPHKSPERLDIFDFRSPIERVWNNTSASAVVPSAPARTDPGPRFSQTAPNNDSLLYGTCNKPCWDTTPAVPANLRGQLRKTNSSRSDLDGFCIRCRRSASDHNGRTTGCVSYGGHTRHSASAPASQQQSENSNEY</sequence>
<feature type="region of interest" description="Disordered" evidence="1">
    <location>
        <begin position="347"/>
        <end position="368"/>
    </location>
</feature>
<organism evidence="2 3">
    <name type="scientific">Sclerotinia nivalis</name>
    <dbReference type="NCBI Taxonomy" id="352851"/>
    <lineage>
        <taxon>Eukaryota</taxon>
        <taxon>Fungi</taxon>
        <taxon>Dikarya</taxon>
        <taxon>Ascomycota</taxon>
        <taxon>Pezizomycotina</taxon>
        <taxon>Leotiomycetes</taxon>
        <taxon>Helotiales</taxon>
        <taxon>Sclerotiniaceae</taxon>
        <taxon>Sclerotinia</taxon>
    </lineage>
</organism>
<gene>
    <name evidence="2" type="ORF">OCU04_012611</name>
</gene>
<proteinExistence type="predicted"/>
<protein>
    <submittedName>
        <fullName evidence="2">Uncharacterized protein</fullName>
    </submittedName>
</protein>
<reference evidence="2" key="1">
    <citation type="submission" date="2022-11" db="EMBL/GenBank/DDBJ databases">
        <title>Genome Resource of Sclerotinia nivalis Strain SnTB1, a Plant Pathogen Isolated from American Ginseng.</title>
        <authorList>
            <person name="Fan S."/>
        </authorList>
    </citation>
    <scope>NUCLEOTIDE SEQUENCE</scope>
    <source>
        <strain evidence="2">SnTB1</strain>
    </source>
</reference>
<evidence type="ECO:0000313" key="2">
    <source>
        <dbReference type="EMBL" id="KAJ8058422.1"/>
    </source>
</evidence>
<dbReference type="AlphaFoldDB" id="A0A9X0A998"/>
<dbReference type="Proteomes" id="UP001152300">
    <property type="component" value="Unassembled WGS sequence"/>
</dbReference>
<keyword evidence="3" id="KW-1185">Reference proteome</keyword>
<dbReference type="EMBL" id="JAPEIS010000016">
    <property type="protein sequence ID" value="KAJ8058422.1"/>
    <property type="molecule type" value="Genomic_DNA"/>
</dbReference>
<name>A0A9X0A998_9HELO</name>
<feature type="compositionally biased region" description="Low complexity" evidence="1">
    <location>
        <begin position="352"/>
        <end position="368"/>
    </location>
</feature>
<accession>A0A9X0A998</accession>
<comment type="caution">
    <text evidence="2">The sequence shown here is derived from an EMBL/GenBank/DDBJ whole genome shotgun (WGS) entry which is preliminary data.</text>
</comment>